<comment type="caution">
    <text evidence="10">The sequence shown here is derived from an EMBL/GenBank/DDBJ whole genome shotgun (WGS) entry which is preliminary data.</text>
</comment>
<sequence>MLKNHPQESSTIWLNDEYVLYKDANIRLMTHSLSYATSLFEGIRSYNGRIFKLHEHLVRLERSISIMGWDVEIDYKKTEDRIHKLLEDNGIQSGYIKVLLYLGDGSTGYMGTNCKVNFLISCYAFDEPFNKPIALEIANFKKPEPESFPYKLKGSAGYLLSYLSFNSKSASADDVLFLTKDELVSECSGSNIFFKVDNEWLTPETEVCLDGITAKFIVDEASEALDIKIRYSRISLDMVKKATSAFTCGTAVGVVPISSIEGIKDNYDIFDNELKKIIEYYEVKKQC</sequence>
<gene>
    <name evidence="10" type="ORF">BCU17_14095</name>
</gene>
<evidence type="ECO:0000256" key="9">
    <source>
        <dbReference type="ARBA" id="ARBA00049229"/>
    </source>
</evidence>
<dbReference type="PANTHER" id="PTHR42743">
    <property type="entry name" value="AMINO-ACID AMINOTRANSFERASE"/>
    <property type="match status" value="1"/>
</dbReference>
<evidence type="ECO:0000256" key="3">
    <source>
        <dbReference type="ARBA" id="ARBA00004931"/>
    </source>
</evidence>
<dbReference type="Gene3D" id="3.30.470.10">
    <property type="match status" value="1"/>
</dbReference>
<evidence type="ECO:0000313" key="10">
    <source>
        <dbReference type="EMBL" id="PMJ69190.1"/>
    </source>
</evidence>
<dbReference type="InterPro" id="IPR001544">
    <property type="entry name" value="Aminotrans_IV"/>
</dbReference>
<dbReference type="InterPro" id="IPR043132">
    <property type="entry name" value="BCAT-like_C"/>
</dbReference>
<dbReference type="CDD" id="cd00449">
    <property type="entry name" value="PLPDE_IV"/>
    <property type="match status" value="1"/>
</dbReference>
<comment type="similarity">
    <text evidence="5">Belongs to the class-IV pyridoxal-phosphate-dependent aminotransferase family.</text>
</comment>
<comment type="pathway">
    <text evidence="2">Amino-acid biosynthesis; L-isoleucine biosynthesis; L-isoleucine from 2-oxobutanoate: step 4/4.</text>
</comment>
<name>A0A2N7FIT2_VIBSP</name>
<accession>A0A2N7FIT2</accession>
<evidence type="ECO:0000256" key="8">
    <source>
        <dbReference type="ARBA" id="ARBA00048798"/>
    </source>
</evidence>
<dbReference type="EMBL" id="MCWU01000012">
    <property type="protein sequence ID" value="PMJ69190.1"/>
    <property type="molecule type" value="Genomic_DNA"/>
</dbReference>
<dbReference type="AlphaFoldDB" id="A0A2N7FIT2"/>
<dbReference type="Gene3D" id="3.20.10.10">
    <property type="entry name" value="D-amino Acid Aminotransferase, subunit A, domain 2"/>
    <property type="match status" value="1"/>
</dbReference>
<dbReference type="Proteomes" id="UP000235330">
    <property type="component" value="Unassembled WGS sequence"/>
</dbReference>
<evidence type="ECO:0000256" key="5">
    <source>
        <dbReference type="ARBA" id="ARBA00009320"/>
    </source>
</evidence>
<dbReference type="PANTHER" id="PTHR42743:SF11">
    <property type="entry name" value="AMINODEOXYCHORISMATE LYASE"/>
    <property type="match status" value="1"/>
</dbReference>
<proteinExistence type="inferred from homology"/>
<dbReference type="InterPro" id="IPR043131">
    <property type="entry name" value="BCAT-like_N"/>
</dbReference>
<evidence type="ECO:0000256" key="6">
    <source>
        <dbReference type="ARBA" id="ARBA00013053"/>
    </source>
</evidence>
<comment type="catalytic activity">
    <reaction evidence="8">
        <text>L-isoleucine + 2-oxoglutarate = (S)-3-methyl-2-oxopentanoate + L-glutamate</text>
        <dbReference type="Rhea" id="RHEA:24801"/>
        <dbReference type="ChEBI" id="CHEBI:16810"/>
        <dbReference type="ChEBI" id="CHEBI:29985"/>
        <dbReference type="ChEBI" id="CHEBI:35146"/>
        <dbReference type="ChEBI" id="CHEBI:58045"/>
        <dbReference type="EC" id="2.6.1.42"/>
    </reaction>
</comment>
<dbReference type="InterPro" id="IPR050571">
    <property type="entry name" value="Class-IV_PLP-Dep_Aminotrnsfr"/>
</dbReference>
<dbReference type="Pfam" id="PF01063">
    <property type="entry name" value="Aminotran_4"/>
    <property type="match status" value="1"/>
</dbReference>
<reference evidence="11" key="1">
    <citation type="submission" date="2016-07" db="EMBL/GenBank/DDBJ databases">
        <title>Nontailed viruses are major unrecognized killers of bacteria in the ocean.</title>
        <authorList>
            <person name="Kauffman K."/>
            <person name="Hussain F."/>
            <person name="Yang J."/>
            <person name="Arevalo P."/>
            <person name="Brown J."/>
            <person name="Cutler M."/>
            <person name="Kelly L."/>
            <person name="Polz M.F."/>
        </authorList>
    </citation>
    <scope>NUCLEOTIDE SEQUENCE [LARGE SCALE GENOMIC DNA]</scope>
    <source>
        <strain evidence="11">10N.261.55.E11</strain>
    </source>
</reference>
<comment type="pathway">
    <text evidence="4">Amino-acid biosynthesis; L-leucine biosynthesis; L-leucine from 3-methyl-2-oxobutanoate: step 4/4.</text>
</comment>
<dbReference type="RefSeq" id="WP_102515641.1">
    <property type="nucleotide sequence ID" value="NZ_CAWNSM010000012.1"/>
</dbReference>
<organism evidence="10 11">
    <name type="scientific">Vibrio splendidus</name>
    <dbReference type="NCBI Taxonomy" id="29497"/>
    <lineage>
        <taxon>Bacteria</taxon>
        <taxon>Pseudomonadati</taxon>
        <taxon>Pseudomonadota</taxon>
        <taxon>Gammaproteobacteria</taxon>
        <taxon>Vibrionales</taxon>
        <taxon>Vibrionaceae</taxon>
        <taxon>Vibrio</taxon>
    </lineage>
</organism>
<comment type="function">
    <text evidence="1">Acts on leucine, isoleucine and valine.</text>
</comment>
<comment type="catalytic activity">
    <reaction evidence="7">
        <text>L-valine + 2-oxoglutarate = 3-methyl-2-oxobutanoate + L-glutamate</text>
        <dbReference type="Rhea" id="RHEA:24813"/>
        <dbReference type="ChEBI" id="CHEBI:11851"/>
        <dbReference type="ChEBI" id="CHEBI:16810"/>
        <dbReference type="ChEBI" id="CHEBI:29985"/>
        <dbReference type="ChEBI" id="CHEBI:57762"/>
        <dbReference type="EC" id="2.6.1.42"/>
    </reaction>
</comment>
<dbReference type="GO" id="GO:0046394">
    <property type="term" value="P:carboxylic acid biosynthetic process"/>
    <property type="evidence" value="ECO:0007669"/>
    <property type="project" value="UniProtKB-ARBA"/>
</dbReference>
<evidence type="ECO:0000256" key="7">
    <source>
        <dbReference type="ARBA" id="ARBA00048212"/>
    </source>
</evidence>
<dbReference type="SUPFAM" id="SSF56752">
    <property type="entry name" value="D-aminoacid aminotransferase-like PLP-dependent enzymes"/>
    <property type="match status" value="1"/>
</dbReference>
<evidence type="ECO:0000313" key="11">
    <source>
        <dbReference type="Proteomes" id="UP000235330"/>
    </source>
</evidence>
<comment type="catalytic activity">
    <reaction evidence="9">
        <text>L-leucine + 2-oxoglutarate = 4-methyl-2-oxopentanoate + L-glutamate</text>
        <dbReference type="Rhea" id="RHEA:18321"/>
        <dbReference type="ChEBI" id="CHEBI:16810"/>
        <dbReference type="ChEBI" id="CHEBI:17865"/>
        <dbReference type="ChEBI" id="CHEBI:29985"/>
        <dbReference type="ChEBI" id="CHEBI:57427"/>
        <dbReference type="EC" id="2.6.1.42"/>
    </reaction>
</comment>
<dbReference type="GO" id="GO:0004084">
    <property type="term" value="F:branched-chain-amino-acid transaminase activity"/>
    <property type="evidence" value="ECO:0007669"/>
    <property type="project" value="UniProtKB-EC"/>
</dbReference>
<evidence type="ECO:0000256" key="4">
    <source>
        <dbReference type="ARBA" id="ARBA00005072"/>
    </source>
</evidence>
<comment type="pathway">
    <text evidence="3">Amino-acid biosynthesis; L-valine biosynthesis; L-valine from pyruvate: step 4/4.</text>
</comment>
<evidence type="ECO:0000256" key="2">
    <source>
        <dbReference type="ARBA" id="ARBA00004824"/>
    </source>
</evidence>
<dbReference type="InterPro" id="IPR036038">
    <property type="entry name" value="Aminotransferase-like"/>
</dbReference>
<evidence type="ECO:0000256" key="1">
    <source>
        <dbReference type="ARBA" id="ARBA00003109"/>
    </source>
</evidence>
<dbReference type="EC" id="2.6.1.42" evidence="6"/>
<protein>
    <recommendedName>
        <fullName evidence="6">branched-chain-amino-acid transaminase</fullName>
        <ecNumber evidence="6">2.6.1.42</ecNumber>
    </recommendedName>
</protein>